<organism evidence="1">
    <name type="scientific">Micrurus carvalhoi</name>
    <dbReference type="NCBI Taxonomy" id="3147026"/>
    <lineage>
        <taxon>Eukaryota</taxon>
        <taxon>Metazoa</taxon>
        <taxon>Chordata</taxon>
        <taxon>Craniata</taxon>
        <taxon>Vertebrata</taxon>
        <taxon>Euteleostomi</taxon>
        <taxon>Lepidosauria</taxon>
        <taxon>Squamata</taxon>
        <taxon>Bifurcata</taxon>
        <taxon>Unidentata</taxon>
        <taxon>Episquamata</taxon>
        <taxon>Toxicofera</taxon>
        <taxon>Serpentes</taxon>
        <taxon>Colubroidea</taxon>
        <taxon>Elapidae</taxon>
        <taxon>Elapinae</taxon>
        <taxon>Micrurus</taxon>
    </lineage>
</organism>
<dbReference type="EMBL" id="IACI01068545">
    <property type="protein sequence ID" value="LAA27168.1"/>
    <property type="molecule type" value="Transcribed_RNA"/>
</dbReference>
<sequence length="101" mass="11459">MMRETETMLLWAERRLASVRAEHISGVAHTKADWLSRAVVDQSEWQLHPDIFQEIVQRFSLPSVDLSATPLNAQLPWFFTRYRESGAEKTMPSGANGPGDC</sequence>
<reference evidence="1" key="2">
    <citation type="submission" date="2017-12" db="EMBL/GenBank/DDBJ databases">
        <title>Coralsnake Venomics: Analyses of Venom Gland Transcriptomes and Proteomes of Six Brazilian Taxa.</title>
        <authorList>
            <person name="Aird S.D."/>
            <person name="Jorge da Silva N."/>
            <person name="Qiu L."/>
            <person name="Villar-Briones A."/>
            <person name="Aparecida-Saddi V."/>
            <person name="Campos-Telles M.P."/>
            <person name="Grau M."/>
            <person name="Mikheyev A.S."/>
        </authorList>
    </citation>
    <scope>NUCLEOTIDE SEQUENCE</scope>
    <source>
        <tissue evidence="1">Venom_gland</tissue>
    </source>
</reference>
<dbReference type="PANTHER" id="PTHR33050">
    <property type="entry name" value="REVERSE TRANSCRIPTASE DOMAIN-CONTAINING PROTEIN"/>
    <property type="match status" value="1"/>
</dbReference>
<name>A0A2H6N8Y7_9SAUR</name>
<reference evidence="1" key="1">
    <citation type="submission" date="2017-07" db="EMBL/GenBank/DDBJ databases">
        <authorList>
            <person name="Mikheyev A."/>
            <person name="Grau M."/>
        </authorList>
    </citation>
    <scope>NUCLEOTIDE SEQUENCE</scope>
    <source>
        <tissue evidence="1">Venom_gland</tissue>
    </source>
</reference>
<evidence type="ECO:0000313" key="1">
    <source>
        <dbReference type="EMBL" id="LAA27168.1"/>
    </source>
</evidence>
<dbReference type="AlphaFoldDB" id="A0A2H6N8Y7"/>
<protein>
    <submittedName>
        <fullName evidence="1">Uncharacterized protein</fullName>
    </submittedName>
</protein>
<dbReference type="PANTHER" id="PTHR33050:SF7">
    <property type="entry name" value="RIBONUCLEASE H"/>
    <property type="match status" value="1"/>
</dbReference>
<accession>A0A2H6N8Y7</accession>
<proteinExistence type="predicted"/>
<dbReference type="InterPro" id="IPR052055">
    <property type="entry name" value="Hepadnavirus_pol/RT"/>
</dbReference>